<dbReference type="Proteomes" id="UP000030755">
    <property type="component" value="Unassembled WGS sequence"/>
</dbReference>
<sequence>MELLANPGNNKLPVFCSNEKECFKLPLRNEVIWAEPKEDPINKLIMDKTKRSILTPKKESQTWFKLFKEYLISNPIIITTSEETFLKIDKNTSSYNQYVVWTIDTKEK</sequence>
<protein>
    <submittedName>
        <fullName evidence="1">Uncharacterized protein</fullName>
    </submittedName>
</protein>
<name>A0A075AT74_ROZAC</name>
<gene>
    <name evidence="1" type="ORF">O9G_000192</name>
</gene>
<dbReference type="EMBL" id="KE561209">
    <property type="protein sequence ID" value="EPZ31713.1"/>
    <property type="molecule type" value="Genomic_DNA"/>
</dbReference>
<organism evidence="1 2">
    <name type="scientific">Rozella allomycis (strain CSF55)</name>
    <dbReference type="NCBI Taxonomy" id="988480"/>
    <lineage>
        <taxon>Eukaryota</taxon>
        <taxon>Fungi</taxon>
        <taxon>Fungi incertae sedis</taxon>
        <taxon>Cryptomycota</taxon>
        <taxon>Cryptomycota incertae sedis</taxon>
        <taxon>Rozella</taxon>
    </lineage>
</organism>
<proteinExistence type="predicted"/>
<dbReference type="AlphaFoldDB" id="A0A075AT74"/>
<keyword evidence="2" id="KW-1185">Reference proteome</keyword>
<dbReference type="HOGENOM" id="CLU_139317_0_0_1"/>
<evidence type="ECO:0000313" key="1">
    <source>
        <dbReference type="EMBL" id="EPZ31713.1"/>
    </source>
</evidence>
<evidence type="ECO:0000313" key="2">
    <source>
        <dbReference type="Proteomes" id="UP000030755"/>
    </source>
</evidence>
<reference evidence="1 2" key="1">
    <citation type="journal article" date="2013" name="Curr. Biol.">
        <title>Shared signatures of parasitism and phylogenomics unite Cryptomycota and microsporidia.</title>
        <authorList>
            <person name="James T.Y."/>
            <person name="Pelin A."/>
            <person name="Bonen L."/>
            <person name="Ahrendt S."/>
            <person name="Sain D."/>
            <person name="Corradi N."/>
            <person name="Stajich J.E."/>
        </authorList>
    </citation>
    <scope>NUCLEOTIDE SEQUENCE [LARGE SCALE GENOMIC DNA]</scope>
    <source>
        <strain evidence="1 2">CSF55</strain>
    </source>
</reference>
<accession>A0A075AT74</accession>